<evidence type="ECO:0000259" key="7">
    <source>
        <dbReference type="PROSITE" id="PS50940"/>
    </source>
</evidence>
<feature type="region of interest" description="Disordered" evidence="6">
    <location>
        <begin position="169"/>
        <end position="298"/>
    </location>
</feature>
<dbReference type="Gene3D" id="2.170.140.10">
    <property type="entry name" value="Chitin binding domain"/>
    <property type="match status" value="9"/>
</dbReference>
<evidence type="ECO:0000256" key="1">
    <source>
        <dbReference type="ARBA" id="ARBA00022669"/>
    </source>
</evidence>
<dbReference type="InterPro" id="IPR002557">
    <property type="entry name" value="Chitin-bd_dom"/>
</dbReference>
<feature type="domain" description="Chitin-binding type-2" evidence="7">
    <location>
        <begin position="1001"/>
        <end position="1062"/>
    </location>
</feature>
<feature type="compositionally biased region" description="Basic and acidic residues" evidence="6">
    <location>
        <begin position="583"/>
        <end position="598"/>
    </location>
</feature>
<feature type="domain" description="Chitin-binding type-2" evidence="7">
    <location>
        <begin position="405"/>
        <end position="467"/>
    </location>
</feature>
<feature type="compositionally biased region" description="Low complexity" evidence="6">
    <location>
        <begin position="1245"/>
        <end position="1299"/>
    </location>
</feature>
<feature type="region of interest" description="Disordered" evidence="6">
    <location>
        <begin position="348"/>
        <end position="410"/>
    </location>
</feature>
<feature type="compositionally biased region" description="Low complexity" evidence="6">
    <location>
        <begin position="96"/>
        <end position="110"/>
    </location>
</feature>
<feature type="compositionally biased region" description="Acidic residues" evidence="6">
    <location>
        <begin position="1318"/>
        <end position="1329"/>
    </location>
</feature>
<feature type="domain" description="Chitin-binding type-2" evidence="7">
    <location>
        <begin position="835"/>
        <end position="897"/>
    </location>
</feature>
<evidence type="ECO:0000256" key="2">
    <source>
        <dbReference type="ARBA" id="ARBA00022729"/>
    </source>
</evidence>
<feature type="compositionally biased region" description="Low complexity" evidence="6">
    <location>
        <begin position="509"/>
        <end position="533"/>
    </location>
</feature>
<feature type="domain" description="Chitin-binding type-2" evidence="7">
    <location>
        <begin position="581"/>
        <end position="643"/>
    </location>
</feature>
<dbReference type="PROSITE" id="PS50940">
    <property type="entry name" value="CHIT_BIND_II"/>
    <property type="match status" value="8"/>
</dbReference>
<feature type="compositionally biased region" description="Acidic residues" evidence="6">
    <location>
        <begin position="477"/>
        <end position="487"/>
    </location>
</feature>
<keyword evidence="2" id="KW-0732">Signal</keyword>
<gene>
    <name evidence="8" type="ORF">CEXT_373481</name>
</gene>
<dbReference type="InterPro" id="IPR036508">
    <property type="entry name" value="Chitin-bd_dom_sf"/>
</dbReference>
<feature type="compositionally biased region" description="Low complexity" evidence="6">
    <location>
        <begin position="1064"/>
        <end position="1102"/>
    </location>
</feature>
<feature type="compositionally biased region" description="Low complexity" evidence="6">
    <location>
        <begin position="1344"/>
        <end position="1397"/>
    </location>
</feature>
<feature type="region of interest" description="Disordered" evidence="6">
    <location>
        <begin position="894"/>
        <end position="919"/>
    </location>
</feature>
<organism evidence="8 9">
    <name type="scientific">Caerostris extrusa</name>
    <name type="common">Bark spider</name>
    <name type="synonym">Caerostris bankana</name>
    <dbReference type="NCBI Taxonomy" id="172846"/>
    <lineage>
        <taxon>Eukaryota</taxon>
        <taxon>Metazoa</taxon>
        <taxon>Ecdysozoa</taxon>
        <taxon>Arthropoda</taxon>
        <taxon>Chelicerata</taxon>
        <taxon>Arachnida</taxon>
        <taxon>Araneae</taxon>
        <taxon>Araneomorphae</taxon>
        <taxon>Entelegynae</taxon>
        <taxon>Araneoidea</taxon>
        <taxon>Araneidae</taxon>
        <taxon>Caerostris</taxon>
    </lineage>
</organism>
<dbReference type="GO" id="GO:0005576">
    <property type="term" value="C:extracellular region"/>
    <property type="evidence" value="ECO:0007669"/>
    <property type="project" value="InterPro"/>
</dbReference>
<dbReference type="PANTHER" id="PTHR23301">
    <property type="entry name" value="CHITIN BINDING PERITROPHIN-A"/>
    <property type="match status" value="1"/>
</dbReference>
<name>A0AAV4S7L0_CAEEX</name>
<feature type="compositionally biased region" description="Basic and acidic residues" evidence="6">
    <location>
        <begin position="183"/>
        <end position="194"/>
    </location>
</feature>
<keyword evidence="1" id="KW-0147">Chitin-binding</keyword>
<feature type="compositionally biased region" description="Low complexity" evidence="6">
    <location>
        <begin position="196"/>
        <end position="207"/>
    </location>
</feature>
<feature type="compositionally biased region" description="Low complexity" evidence="6">
    <location>
        <begin position="899"/>
        <end position="919"/>
    </location>
</feature>
<dbReference type="GO" id="GO:0008061">
    <property type="term" value="F:chitin binding"/>
    <property type="evidence" value="ECO:0007669"/>
    <property type="project" value="UniProtKB-KW"/>
</dbReference>
<feature type="compositionally biased region" description="Low complexity" evidence="6">
    <location>
        <begin position="969"/>
        <end position="998"/>
    </location>
</feature>
<sequence length="1397" mass="153291">MREQLLNVKSQLQNQRTILLRHPTLSHHPESETHKNQNLQLNHSPEAVNFAIRINLSKEFRISGISITLHFSDLCKFVQQKNTPFPPRQDDEESTTESTVSTSESSQSPSEETEIKCTEEGFFRNPNDCNRFYRCVNSGSGEQEFIRYDFKCPESLVFDETNSVCNWPDQSEPCEAGNGGDNNGEKDSDNKDESDSTTTVSTDGSESQTEENKPSTSSTSRPREGSTSRPRGSSTSRPRESSTSRPRESSTSRPKESTTSRPKESTTSRPKESTSKPGENEKESGEAESENGCSKEGFFRNKEDCNKFYRCVDFSGEGQEFVRYDFACPEGLVFDESNSVCNWPSEVEACDSESSGGNGENESGTSENEEKAALLDLEKVAHPNPRKVPPGQTKGTKEPGKSESDNGCSEEGFFRNPEDCNKFYRCVDFNGDGQEFVRYDFSCPDGLVFDESNSVCNWPSEADACDSTSGGNKKDEDESSSTSDEDQKESSISTTERGRGSTTEKQKKTTTASPRKTTTTGPRKTTTTGPRKTTTTDKKSTEVSEDENPPSSMRTETPESTPTTESSSTSSKPGSRRGSSSGECKEAGFFRNPDDCNKFYRCVDYNGDGEEFVKYDFSCPEGLVFDEENSVCNWPEQSAPCEGGDSGKDGESTNSDETESSTTSTTRRRGESSSDLTTERTQSTSLLEQLLHLKNHLVQLQNLKKKALKVLRVEKNSECNEEGFFRNPDDCGKFYRCVDFNGDGQEFVRYDFDCPEGLYFDQANSVCNWPEQSPACETGTGTSGEEKKTTDSGSTTSKAETTSTTASSESTSTAQSTTKSNEPTSTSSSTISGEESNCSEPGFFRCQDDCSKFYRCVDETGDGQQFTRYDFKCPEGLLFDDKNKRCDFPSDELSCDNDSTLSSTQSTTSGSSQTTTSTYTTTSGKRLLVVQQKVQLNLLKSVPKKVTFEIQTIAENIIVALMKEMFTKTTSGGSSTTSRDSYETTSSSTTPSESTTTENKQSDCTKEGFFRCQDDCSKFYRCVDEAGDGQLTRYDFKCPEGLLFDDKNKRCDFPSDELSCDNDSTLSSTQSTTSGSSQTTTSTYTTTSGKTTSGGTTGSSTKSSKECTEEGYFRDPDDCRKYYRCIDEGDGTLTKEEFSCAEEEVFDEEMRYCNRKDLAPPVMKNRLPVHKKQHQVDHLQLPRIHMKLPARRLHQVKAPPTKINNEDGTGENYKRYNFTCPEGLIFDENNEKCDWPSEKLTCDEGSSTTSSGTTSAGETSSTTSSGTTSAGETSSTTSSGTTSAGETSSITSSGTSSSSDQHQQENEGDGTLTREDFSCAEDEVFDDEMNYCNRQDLAPPCEDSSSTTKSGTTSTQPGSSKTTESTSSSGTTSQSTSSTTESSASTTEGSTDGTTKK</sequence>
<feature type="compositionally biased region" description="Basic and acidic residues" evidence="6">
    <location>
        <begin position="496"/>
        <end position="507"/>
    </location>
</feature>
<keyword evidence="4" id="KW-1015">Disulfide bond</keyword>
<proteinExistence type="predicted"/>
<evidence type="ECO:0000256" key="5">
    <source>
        <dbReference type="ARBA" id="ARBA00023180"/>
    </source>
</evidence>
<evidence type="ECO:0000313" key="8">
    <source>
        <dbReference type="EMBL" id="GIY29046.1"/>
    </source>
</evidence>
<feature type="compositionally biased region" description="Low complexity" evidence="6">
    <location>
        <begin position="352"/>
        <end position="366"/>
    </location>
</feature>
<dbReference type="PANTHER" id="PTHR23301:SF0">
    <property type="entry name" value="CHITIN-BINDING TYPE-2 DOMAIN-CONTAINING PROTEIN-RELATED"/>
    <property type="match status" value="1"/>
</dbReference>
<accession>A0AAV4S7L0</accession>
<feature type="domain" description="Chitin-binding type-2" evidence="7">
    <location>
        <begin position="114"/>
        <end position="176"/>
    </location>
</feature>
<feature type="region of interest" description="Disordered" evidence="6">
    <location>
        <begin position="82"/>
        <end position="114"/>
    </location>
</feature>
<evidence type="ECO:0000313" key="9">
    <source>
        <dbReference type="Proteomes" id="UP001054945"/>
    </source>
</evidence>
<feature type="region of interest" description="Disordered" evidence="6">
    <location>
        <begin position="635"/>
        <end position="681"/>
    </location>
</feature>
<dbReference type="EMBL" id="BPLR01009016">
    <property type="protein sequence ID" value="GIY29046.1"/>
    <property type="molecule type" value="Genomic_DNA"/>
</dbReference>
<evidence type="ECO:0000256" key="4">
    <source>
        <dbReference type="ARBA" id="ARBA00023157"/>
    </source>
</evidence>
<feature type="domain" description="Chitin-binding type-2" evidence="7">
    <location>
        <begin position="290"/>
        <end position="352"/>
    </location>
</feature>
<reference evidence="8 9" key="1">
    <citation type="submission" date="2021-06" db="EMBL/GenBank/DDBJ databases">
        <title>Caerostris extrusa draft genome.</title>
        <authorList>
            <person name="Kono N."/>
            <person name="Arakawa K."/>
        </authorList>
    </citation>
    <scope>NUCLEOTIDE SEQUENCE [LARGE SCALE GENOMIC DNA]</scope>
</reference>
<feature type="compositionally biased region" description="Basic and acidic residues" evidence="6">
    <location>
        <begin position="368"/>
        <end position="381"/>
    </location>
</feature>
<feature type="region of interest" description="Disordered" evidence="6">
    <location>
        <begin position="452"/>
        <end position="598"/>
    </location>
</feature>
<dbReference type="InterPro" id="IPR051940">
    <property type="entry name" value="Chitin_bind-dev_reg"/>
</dbReference>
<dbReference type="SMART" id="SM00494">
    <property type="entry name" value="ChtBD2"/>
    <property type="match status" value="9"/>
</dbReference>
<feature type="domain" description="Chitin-binding type-2" evidence="7">
    <location>
        <begin position="1104"/>
        <end position="1154"/>
    </location>
</feature>
<evidence type="ECO:0000256" key="6">
    <source>
        <dbReference type="SAM" id="MobiDB-lite"/>
    </source>
</evidence>
<evidence type="ECO:0000256" key="3">
    <source>
        <dbReference type="ARBA" id="ARBA00022737"/>
    </source>
</evidence>
<dbReference type="Proteomes" id="UP001054945">
    <property type="component" value="Unassembled WGS sequence"/>
</dbReference>
<feature type="region of interest" description="Disordered" evidence="6">
    <location>
        <begin position="775"/>
        <end position="839"/>
    </location>
</feature>
<feature type="compositionally biased region" description="Low complexity" evidence="6">
    <location>
        <begin position="549"/>
        <end position="582"/>
    </location>
</feature>
<keyword evidence="9" id="KW-1185">Reference proteome</keyword>
<protein>
    <recommendedName>
        <fullName evidence="7">Chitin-binding type-2 domain-containing protein</fullName>
    </recommendedName>
</protein>
<feature type="region of interest" description="Disordered" evidence="6">
    <location>
        <begin position="1059"/>
        <end position="1111"/>
    </location>
</feature>
<feature type="compositionally biased region" description="Basic and acidic residues" evidence="6">
    <location>
        <begin position="395"/>
        <end position="404"/>
    </location>
</feature>
<dbReference type="Pfam" id="PF01607">
    <property type="entry name" value="CBM_14"/>
    <property type="match status" value="9"/>
</dbReference>
<feature type="domain" description="Chitin-binding type-2" evidence="7">
    <location>
        <begin position="716"/>
        <end position="778"/>
    </location>
</feature>
<feature type="compositionally biased region" description="Low complexity" evidence="6">
    <location>
        <begin position="227"/>
        <end position="236"/>
    </location>
</feature>
<comment type="caution">
    <text evidence="8">The sequence shown here is derived from an EMBL/GenBank/DDBJ whole genome shotgun (WGS) entry which is preliminary data.</text>
</comment>
<keyword evidence="3" id="KW-0677">Repeat</keyword>
<dbReference type="SUPFAM" id="SSF57625">
    <property type="entry name" value="Invertebrate chitin-binding proteins"/>
    <property type="match status" value="9"/>
</dbReference>
<feature type="compositionally biased region" description="Low complexity" evidence="6">
    <location>
        <begin position="791"/>
        <end position="836"/>
    </location>
</feature>
<feature type="compositionally biased region" description="Basic and acidic residues" evidence="6">
    <location>
        <begin position="237"/>
        <end position="285"/>
    </location>
</feature>
<feature type="region of interest" description="Disordered" evidence="6">
    <location>
        <begin position="969"/>
        <end position="1000"/>
    </location>
</feature>
<feature type="region of interest" description="Disordered" evidence="6">
    <location>
        <begin position="1240"/>
        <end position="1397"/>
    </location>
</feature>
<keyword evidence="5" id="KW-0325">Glycoprotein</keyword>